<evidence type="ECO:0000313" key="2">
    <source>
        <dbReference type="Proteomes" id="UP000076567"/>
    </source>
</evidence>
<dbReference type="RefSeq" id="WP_066244102.1">
    <property type="nucleotide sequence ID" value="NZ_LRFC01000037.1"/>
</dbReference>
<reference evidence="2" key="1">
    <citation type="submission" date="2016-01" db="EMBL/GenBank/DDBJ databases">
        <title>Draft genome of Chromobacterium sp. F49.</title>
        <authorList>
            <person name="Hong K.W."/>
        </authorList>
    </citation>
    <scope>NUCLEOTIDE SEQUENCE [LARGE SCALE GENOMIC DNA]</scope>
    <source>
        <strain evidence="2">P7IIIA</strain>
    </source>
</reference>
<dbReference type="OrthoDB" id="9801026at2"/>
<accession>A0A165N5K6</accession>
<dbReference type="AlphaFoldDB" id="A0A165N5K6"/>
<evidence type="ECO:0000313" key="1">
    <source>
        <dbReference type="EMBL" id="KZE64694.1"/>
    </source>
</evidence>
<protein>
    <submittedName>
        <fullName evidence="1">Killer suppression protein HigA</fullName>
    </submittedName>
</protein>
<comment type="caution">
    <text evidence="1">The sequence shown here is derived from an EMBL/GenBank/DDBJ whole genome shotgun (WGS) entry which is preliminary data.</text>
</comment>
<dbReference type="InterPro" id="IPR035093">
    <property type="entry name" value="RelE/ParE_toxin_dom_sf"/>
</dbReference>
<name>A0A165N5K6_9BACL</name>
<organism evidence="1 2">
    <name type="scientific">Fictibacillus phosphorivorans</name>
    <dbReference type="NCBI Taxonomy" id="1221500"/>
    <lineage>
        <taxon>Bacteria</taxon>
        <taxon>Bacillati</taxon>
        <taxon>Bacillota</taxon>
        <taxon>Bacilli</taxon>
        <taxon>Bacillales</taxon>
        <taxon>Fictibacillaceae</taxon>
        <taxon>Fictibacillus</taxon>
    </lineage>
</organism>
<dbReference type="Gene3D" id="3.30.2310.20">
    <property type="entry name" value="RelE-like"/>
    <property type="match status" value="1"/>
</dbReference>
<keyword evidence="2" id="KW-1185">Reference proteome</keyword>
<gene>
    <name evidence="1" type="ORF">AWM68_11195</name>
</gene>
<dbReference type="SUPFAM" id="SSF143011">
    <property type="entry name" value="RelE-like"/>
    <property type="match status" value="1"/>
</dbReference>
<dbReference type="EMBL" id="LRFC01000037">
    <property type="protein sequence ID" value="KZE64694.1"/>
    <property type="molecule type" value="Genomic_DNA"/>
</dbReference>
<sequence length="112" mass="12887">MDIKFKKQKLQKQCSNKQEMVKKWGPDIAKKLMMRLSELKAASNLGEISCLPGPECHQLTGNRDNQFAVTLKQPFRLVFEPYNDPPPLKPDGGYDWWQITAILIIEVVDYHG</sequence>
<dbReference type="Proteomes" id="UP000076567">
    <property type="component" value="Unassembled WGS sequence"/>
</dbReference>
<proteinExistence type="predicted"/>